<dbReference type="GO" id="GO:0003677">
    <property type="term" value="F:DNA binding"/>
    <property type="evidence" value="ECO:0007669"/>
    <property type="project" value="InterPro"/>
</dbReference>
<organism evidence="1 2">
    <name type="scientific">Candidatus Nomurabacteria bacterium CG1_02_47_685</name>
    <dbReference type="NCBI Taxonomy" id="1805282"/>
    <lineage>
        <taxon>Bacteria</taxon>
        <taxon>Candidatus Nomuraibacteriota</taxon>
    </lineage>
</organism>
<evidence type="ECO:0000313" key="1">
    <source>
        <dbReference type="EMBL" id="OIO32868.1"/>
    </source>
</evidence>
<dbReference type="EMBL" id="MNVO01000025">
    <property type="protein sequence ID" value="OIO32868.1"/>
    <property type="molecule type" value="Genomic_DNA"/>
</dbReference>
<dbReference type="Proteomes" id="UP000183206">
    <property type="component" value="Unassembled WGS sequence"/>
</dbReference>
<sequence>MLYVCYGDDRNALKNKAQSIIDDLRNGGGMPVFRFDNETLTLGELEEFVFGKRLFEGRSIIVLDGVFQKEEIKNFVFKNLKAVEESENVFIFIEDRLDAPSVAKIKKHTKNIFVFKKANEKKKDDFSVFSLADGLGERNKKKLWVSLERARMTGIAPEEIHGVLFWQVKSMLLALGAQSADTAGLNPFVFGKSKRFAKNYTKKEIEEVSARLVDIYHVARRGGTELDTALERFVLML</sequence>
<dbReference type="GO" id="GO:0006260">
    <property type="term" value="P:DNA replication"/>
    <property type="evidence" value="ECO:0007669"/>
    <property type="project" value="InterPro"/>
</dbReference>
<dbReference type="InterPro" id="IPR008921">
    <property type="entry name" value="DNA_pol3_clamp-load_cplx_C"/>
</dbReference>
<name>A0A1J4V6U3_9BACT</name>
<evidence type="ECO:0000313" key="2">
    <source>
        <dbReference type="Proteomes" id="UP000183206"/>
    </source>
</evidence>
<dbReference type="Gene3D" id="1.20.272.10">
    <property type="match status" value="1"/>
</dbReference>
<protein>
    <recommendedName>
        <fullName evidence="3">DNA polymerase III delta N-terminal domain-containing protein</fullName>
    </recommendedName>
</protein>
<comment type="caution">
    <text evidence="1">The sequence shown here is derived from an EMBL/GenBank/DDBJ whole genome shotgun (WGS) entry which is preliminary data.</text>
</comment>
<dbReference type="AlphaFoldDB" id="A0A1J4V6U3"/>
<accession>A0A1J4V6U3</accession>
<proteinExistence type="predicted"/>
<dbReference type="STRING" id="1805282.AUJ44_01500"/>
<evidence type="ECO:0008006" key="3">
    <source>
        <dbReference type="Google" id="ProtNLM"/>
    </source>
</evidence>
<dbReference type="SUPFAM" id="SSF48019">
    <property type="entry name" value="post-AAA+ oligomerization domain-like"/>
    <property type="match status" value="1"/>
</dbReference>
<gene>
    <name evidence="1" type="ORF">AUJ44_01500</name>
</gene>
<reference evidence="1 2" key="1">
    <citation type="journal article" date="2016" name="Environ. Microbiol.">
        <title>Genomic resolution of a cold subsurface aquifer community provides metabolic insights for novel microbes adapted to high CO concentrations.</title>
        <authorList>
            <person name="Probst A.J."/>
            <person name="Castelle C.J."/>
            <person name="Singh A."/>
            <person name="Brown C.T."/>
            <person name="Anantharaman K."/>
            <person name="Sharon I."/>
            <person name="Hug L.A."/>
            <person name="Burstein D."/>
            <person name="Emerson J.B."/>
            <person name="Thomas B.C."/>
            <person name="Banfield J.F."/>
        </authorList>
    </citation>
    <scope>NUCLEOTIDE SEQUENCE [LARGE SCALE GENOMIC DNA]</scope>
    <source>
        <strain evidence="1">CG1_02_47_685</strain>
    </source>
</reference>